<dbReference type="EMBL" id="CP014339">
    <property type="protein sequence ID" value="AQX52556.1"/>
    <property type="molecule type" value="Genomic_DNA"/>
</dbReference>
<dbReference type="AlphaFoldDB" id="A0A494J2L1"/>
<gene>
    <name evidence="2" type="ORF">AYC66_18540</name>
    <name evidence="3" type="ORF">BAY09_07170</name>
</gene>
<reference evidence="2" key="1">
    <citation type="submission" date="2016-02" db="EMBL/GenBank/DDBJ databases">
        <authorList>
            <person name="Nicholson A.C."/>
            <person name="Humrighouse B.W."/>
            <person name="Loparev V."/>
            <person name="Emery B."/>
            <person name="Graziano J."/>
            <person name="McQuiston J.R."/>
        </authorList>
    </citation>
    <scope>NUCLEOTIDE SEQUENCE [LARGE SCALE GENOMIC DNA]</scope>
    <source>
        <strain evidence="2">E6809</strain>
    </source>
</reference>
<feature type="compositionally biased region" description="Basic and acidic residues" evidence="1">
    <location>
        <begin position="280"/>
        <end position="290"/>
    </location>
</feature>
<dbReference type="RefSeq" id="WP_078691298.1">
    <property type="nucleotide sequence ID" value="NZ_CP014339.1"/>
</dbReference>
<evidence type="ECO:0000256" key="1">
    <source>
        <dbReference type="SAM" id="MobiDB-lite"/>
    </source>
</evidence>
<evidence type="ECO:0000313" key="2">
    <source>
        <dbReference type="EMBL" id="AQX52556.1"/>
    </source>
</evidence>
<proteinExistence type="predicted"/>
<sequence length="290" mass="32848">MNNELQAVRQQNFTLNFFDRDQMEAIQQGAKMLAHSDLVPDIYKVTEKNPLAKAMANCIIALEMSQRIGASPLMIMQNMIVIYGKPSWSSTFLIATVNTCGRFDPLKYRFTNKGKLGKVDYTDYEWNGSKKVAVTKVFDGTKIDNIECVAWTKAKGTEDILESTPIDLKLAIQEGWYTKAGSKWQTMEKQMLTYRAAAFWIRAYAPEISMGMQTAEEVQDVQTYDADFVVVDQKISEEIKHSANVYEIKMPEVNKQDPASDLNSEPAPKIPTASPEIAFPEEKKKNEPNF</sequence>
<dbReference type="EMBL" id="MAHS01000013">
    <property type="protein sequence ID" value="OPB47426.1"/>
    <property type="molecule type" value="Genomic_DNA"/>
</dbReference>
<reference evidence="3" key="2">
    <citation type="submission" date="2016-06" db="EMBL/GenBank/DDBJ databases">
        <authorList>
            <person name="Nicholson A.C."/>
        </authorList>
    </citation>
    <scope>NUCLEOTIDE SEQUENCE [LARGE SCALE GENOMIC DNA]</scope>
    <source>
        <strain evidence="3">E6809</strain>
    </source>
</reference>
<organism evidence="3">
    <name type="scientific">Elizabethkingia anophelis</name>
    <dbReference type="NCBI Taxonomy" id="1117645"/>
    <lineage>
        <taxon>Bacteria</taxon>
        <taxon>Pseudomonadati</taxon>
        <taxon>Bacteroidota</taxon>
        <taxon>Flavobacteriia</taxon>
        <taxon>Flavobacteriales</taxon>
        <taxon>Weeksellaceae</taxon>
        <taxon>Elizabethkingia</taxon>
    </lineage>
</organism>
<accession>A0A494J2L1</accession>
<protein>
    <recommendedName>
        <fullName evidence="4">Recombinase RecT</fullName>
    </recommendedName>
</protein>
<dbReference type="Proteomes" id="UP000189738">
    <property type="component" value="Chromosome"/>
</dbReference>
<evidence type="ECO:0008006" key="4">
    <source>
        <dbReference type="Google" id="ProtNLM"/>
    </source>
</evidence>
<evidence type="ECO:0000313" key="3">
    <source>
        <dbReference type="EMBL" id="OPB47426.1"/>
    </source>
</evidence>
<name>A0A494J2L1_9FLAO</name>
<feature type="region of interest" description="Disordered" evidence="1">
    <location>
        <begin position="251"/>
        <end position="290"/>
    </location>
</feature>